<organism evidence="2 3">
    <name type="scientific">Xylaria arbuscula</name>
    <dbReference type="NCBI Taxonomy" id="114810"/>
    <lineage>
        <taxon>Eukaryota</taxon>
        <taxon>Fungi</taxon>
        <taxon>Dikarya</taxon>
        <taxon>Ascomycota</taxon>
        <taxon>Pezizomycotina</taxon>
        <taxon>Sordariomycetes</taxon>
        <taxon>Xylariomycetidae</taxon>
        <taxon>Xylariales</taxon>
        <taxon>Xylariaceae</taxon>
        <taxon>Xylaria</taxon>
    </lineage>
</organism>
<evidence type="ECO:0000256" key="1">
    <source>
        <dbReference type="SAM" id="MobiDB-lite"/>
    </source>
</evidence>
<accession>A0A9W8NN21</accession>
<feature type="compositionally biased region" description="Basic and acidic residues" evidence="1">
    <location>
        <begin position="219"/>
        <end position="230"/>
    </location>
</feature>
<reference evidence="2" key="1">
    <citation type="submission" date="2022-07" db="EMBL/GenBank/DDBJ databases">
        <title>Genome Sequence of Xylaria arbuscula.</title>
        <authorList>
            <person name="Buettner E."/>
        </authorList>
    </citation>
    <scope>NUCLEOTIDE SEQUENCE</scope>
    <source>
        <strain evidence="2">VT107</strain>
    </source>
</reference>
<dbReference type="Proteomes" id="UP001148614">
    <property type="component" value="Unassembled WGS sequence"/>
</dbReference>
<feature type="region of interest" description="Disordered" evidence="1">
    <location>
        <begin position="182"/>
        <end position="230"/>
    </location>
</feature>
<evidence type="ECO:0000313" key="3">
    <source>
        <dbReference type="Proteomes" id="UP001148614"/>
    </source>
</evidence>
<dbReference type="AlphaFoldDB" id="A0A9W8NN21"/>
<dbReference type="EMBL" id="JANPWZ010000049">
    <property type="protein sequence ID" value="KAJ3579884.1"/>
    <property type="molecule type" value="Genomic_DNA"/>
</dbReference>
<protein>
    <submittedName>
        <fullName evidence="2">Uncharacterized protein</fullName>
    </submittedName>
</protein>
<keyword evidence="3" id="KW-1185">Reference proteome</keyword>
<name>A0A9W8NN21_9PEZI</name>
<sequence>MGETIVTAYEDGFTQFAFYIDNLPRSENFSTIEYAIRRHLIDQETVAVFWPFSWYVLPNCKHHGWCHVMCQTVASKRRLMRALDGVKLYPECPKPCKAMDIEFCLEEFQRIRHIASLKSLPLRIKGIAPIQSPVSVAALIDDEALLKYERNVPENPSSKFWEETLELFQAARGLIMEGNSVMEPNNTVLPPTRGRKMEEERIPPTRPATVSPSKRGRKKDGDEPRVAKKMCEEKETVAVVTARALQVIDSTNREENNFKSAASF</sequence>
<evidence type="ECO:0000313" key="2">
    <source>
        <dbReference type="EMBL" id="KAJ3579884.1"/>
    </source>
</evidence>
<comment type="caution">
    <text evidence="2">The sequence shown here is derived from an EMBL/GenBank/DDBJ whole genome shotgun (WGS) entry which is preliminary data.</text>
</comment>
<gene>
    <name evidence="2" type="ORF">NPX13_g690</name>
</gene>
<proteinExistence type="predicted"/>